<evidence type="ECO:0000313" key="7">
    <source>
        <dbReference type="Proteomes" id="UP000606172"/>
    </source>
</evidence>
<dbReference type="PANTHER" id="PTHR43248">
    <property type="entry name" value="2-SUCCINYL-6-HYDROXY-2,4-CYCLOHEXADIENE-1-CARBOXYLATE SYNTHASE"/>
    <property type="match status" value="1"/>
</dbReference>
<organism evidence="6 7">
    <name type="scientific">Sinosporangium siamense</name>
    <dbReference type="NCBI Taxonomy" id="1367973"/>
    <lineage>
        <taxon>Bacteria</taxon>
        <taxon>Bacillati</taxon>
        <taxon>Actinomycetota</taxon>
        <taxon>Actinomycetes</taxon>
        <taxon>Streptosporangiales</taxon>
        <taxon>Streptosporangiaceae</taxon>
        <taxon>Sinosporangium</taxon>
    </lineage>
</organism>
<keyword evidence="2" id="KW-0378">Hydrolase</keyword>
<evidence type="ECO:0000256" key="2">
    <source>
        <dbReference type="ARBA" id="ARBA00022801"/>
    </source>
</evidence>
<evidence type="ECO:0000259" key="5">
    <source>
        <dbReference type="Pfam" id="PF08386"/>
    </source>
</evidence>
<dbReference type="Pfam" id="PF08386">
    <property type="entry name" value="Abhydrolase_4"/>
    <property type="match status" value="1"/>
</dbReference>
<feature type="domain" description="AB hydrolase-1" evidence="4">
    <location>
        <begin position="86"/>
        <end position="250"/>
    </location>
</feature>
<dbReference type="InterPro" id="IPR029058">
    <property type="entry name" value="AB_hydrolase_fold"/>
</dbReference>
<dbReference type="EMBL" id="BOOW01000053">
    <property type="protein sequence ID" value="GII97013.1"/>
    <property type="molecule type" value="Genomic_DNA"/>
</dbReference>
<dbReference type="PROSITE" id="PS51257">
    <property type="entry name" value="PROKAR_LIPOPROTEIN"/>
    <property type="match status" value="1"/>
</dbReference>
<dbReference type="RefSeq" id="WP_204032304.1">
    <property type="nucleotide sequence ID" value="NZ_BOOW01000053.1"/>
</dbReference>
<dbReference type="AlphaFoldDB" id="A0A919RNV4"/>
<dbReference type="InterPro" id="IPR000073">
    <property type="entry name" value="AB_hydrolase_1"/>
</dbReference>
<feature type="domain" description="Peptidase S33 tripeptidyl aminopeptidase-like C-terminal" evidence="5">
    <location>
        <begin position="405"/>
        <end position="494"/>
    </location>
</feature>
<dbReference type="Gene3D" id="3.40.50.1820">
    <property type="entry name" value="alpha/beta hydrolase"/>
    <property type="match status" value="1"/>
</dbReference>
<proteinExistence type="inferred from homology"/>
<evidence type="ECO:0000313" key="6">
    <source>
        <dbReference type="EMBL" id="GII97013.1"/>
    </source>
</evidence>
<evidence type="ECO:0000256" key="3">
    <source>
        <dbReference type="SAM" id="SignalP"/>
    </source>
</evidence>
<comment type="similarity">
    <text evidence="1">Belongs to the peptidase S33 family.</text>
</comment>
<accession>A0A919RNV4</accession>
<gene>
    <name evidence="6" type="ORF">Ssi02_72440</name>
</gene>
<evidence type="ECO:0000259" key="4">
    <source>
        <dbReference type="Pfam" id="PF00561"/>
    </source>
</evidence>
<dbReference type="Pfam" id="PF00561">
    <property type="entry name" value="Abhydrolase_1"/>
    <property type="match status" value="1"/>
</dbReference>
<feature type="chain" id="PRO_5039345651" evidence="3">
    <location>
        <begin position="23"/>
        <end position="499"/>
    </location>
</feature>
<keyword evidence="7" id="KW-1185">Reference proteome</keyword>
<sequence>MATPRWRAALALAGLLTLFACGTQTSTPRQKGDGISWTPCRVTGQPVRECGEVSVPVDWSEPAGPRIDIAISRIPATDRSRRIGVLFYNPGGPEAQGVYVPTLLWPTELTRRFDIIGFDPRGVGRSSRVDCGPIDGAVAGIAKLPSLSQVPDVAAVETAARTYVRKCEQKVGLLLGRLGSRSVARDIDEIRRALGEERINLWMHSYGSIIGQAYLANYPRHVRAALLTGAVDTAVSGVDYTLQTHTPTQPPKGPAALTNLLTANLRQSLAGFAPWCRAHPRDCAIHQDPIGQSVAVARVERPPVPGQEPLYRTLLDAAWASALNPEDWGRYGFSVAEAQAGRPGALERLADEGVPADVGSAISTLPSNALLLGVLCTDFRWSGSVPQVLKDYQNAGGDLPQTPSTASQFVTCGVWPRTTPPLGPLRAEDAARPLIVVGEDDRHNLVSWAETVAGRFNAGLLVVKDTGPAVVGASVPCADQAAVAYLVDGRFPETRTCSP</sequence>
<name>A0A919RNV4_9ACTN</name>
<dbReference type="InterPro" id="IPR051601">
    <property type="entry name" value="Serine_prot/Carboxylest_S33"/>
</dbReference>
<dbReference type="GO" id="GO:0016787">
    <property type="term" value="F:hydrolase activity"/>
    <property type="evidence" value="ECO:0007669"/>
    <property type="project" value="UniProtKB-KW"/>
</dbReference>
<dbReference type="Proteomes" id="UP000606172">
    <property type="component" value="Unassembled WGS sequence"/>
</dbReference>
<dbReference type="InterPro" id="IPR013595">
    <property type="entry name" value="Pept_S33_TAP-like_C"/>
</dbReference>
<evidence type="ECO:0000256" key="1">
    <source>
        <dbReference type="ARBA" id="ARBA00010088"/>
    </source>
</evidence>
<comment type="caution">
    <text evidence="6">The sequence shown here is derived from an EMBL/GenBank/DDBJ whole genome shotgun (WGS) entry which is preliminary data.</text>
</comment>
<feature type="signal peptide" evidence="3">
    <location>
        <begin position="1"/>
        <end position="22"/>
    </location>
</feature>
<dbReference type="PANTHER" id="PTHR43248:SF25">
    <property type="entry name" value="AB HYDROLASE-1 DOMAIN-CONTAINING PROTEIN-RELATED"/>
    <property type="match status" value="1"/>
</dbReference>
<dbReference type="SUPFAM" id="SSF53474">
    <property type="entry name" value="alpha/beta-Hydrolases"/>
    <property type="match status" value="2"/>
</dbReference>
<reference evidence="6" key="1">
    <citation type="submission" date="2021-01" db="EMBL/GenBank/DDBJ databases">
        <title>Whole genome shotgun sequence of Sinosporangium siamense NBRC 109515.</title>
        <authorList>
            <person name="Komaki H."/>
            <person name="Tamura T."/>
        </authorList>
    </citation>
    <scope>NUCLEOTIDE SEQUENCE</scope>
    <source>
        <strain evidence="6">NBRC 109515</strain>
    </source>
</reference>
<keyword evidence="3" id="KW-0732">Signal</keyword>
<protein>
    <submittedName>
        <fullName evidence="6">Peptidase</fullName>
    </submittedName>
</protein>